<evidence type="ECO:0000313" key="3">
    <source>
        <dbReference type="Proteomes" id="UP000474042"/>
    </source>
</evidence>
<evidence type="ECO:0000259" key="1">
    <source>
        <dbReference type="Pfam" id="PF18154"/>
    </source>
</evidence>
<accession>A0A6L9ES92</accession>
<protein>
    <recommendedName>
        <fullName evidence="1">REase associating with pPIWI RE domain-containing protein</fullName>
    </recommendedName>
</protein>
<reference evidence="2 3" key="1">
    <citation type="submission" date="2020-01" db="EMBL/GenBank/DDBJ databases">
        <title>Genome sequence of a 1,3-propanediol producer, Clostridium butyricum S3.</title>
        <authorList>
            <person name="Zhou J."/>
        </authorList>
    </citation>
    <scope>NUCLEOTIDE SEQUENCE [LARGE SCALE GENOMIC DNA]</scope>
    <source>
        <strain evidence="2 3">S3</strain>
    </source>
</reference>
<dbReference type="EMBL" id="WOFV02000059">
    <property type="protein sequence ID" value="NAS19171.1"/>
    <property type="molecule type" value="Genomic_DNA"/>
</dbReference>
<dbReference type="AlphaFoldDB" id="A0A6L9ES92"/>
<name>A0A6L9ES92_CLOBU</name>
<comment type="caution">
    <text evidence="2">The sequence shown here is derived from an EMBL/GenBank/DDBJ whole genome shotgun (WGS) entry which is preliminary data.</text>
</comment>
<evidence type="ECO:0000313" key="2">
    <source>
        <dbReference type="EMBL" id="NAS19171.1"/>
    </source>
</evidence>
<dbReference type="InterPro" id="IPR040828">
    <property type="entry name" value="pPIWI_RE_REase"/>
</dbReference>
<proteinExistence type="predicted"/>
<gene>
    <name evidence="2" type="ORF">GND98_015235</name>
</gene>
<dbReference type="Proteomes" id="UP000474042">
    <property type="component" value="Unassembled WGS sequence"/>
</dbReference>
<organism evidence="2 3">
    <name type="scientific">Clostridium butyricum</name>
    <dbReference type="NCBI Taxonomy" id="1492"/>
    <lineage>
        <taxon>Bacteria</taxon>
        <taxon>Bacillati</taxon>
        <taxon>Bacillota</taxon>
        <taxon>Clostridia</taxon>
        <taxon>Eubacteriales</taxon>
        <taxon>Clostridiaceae</taxon>
        <taxon>Clostridium</taxon>
    </lineage>
</organism>
<feature type="domain" description="REase associating with pPIWI RE" evidence="1">
    <location>
        <begin position="228"/>
        <end position="339"/>
    </location>
</feature>
<dbReference type="Pfam" id="PF18154">
    <property type="entry name" value="pPIWI_RE_REase"/>
    <property type="match status" value="1"/>
</dbReference>
<sequence>MDLKKIRHEDLLKIINHIKNDKTGIDEYKDLNYYYKLMYKYLPSKDIVDFINNLINIPVCEYVDKIDKDISLLDSDGTLNSYWDEWHIRLTSQGRQDDIRFEKFRQKCFELWNIDKQAAEELYRITRTYIIENPIIESADEIKYIFINSKKSIPVLYRNLAIEYVRDCYDILKIKKEFKVCSCCGYVKNIDSDMVIHRLCNPKYEDNIFNRGTLIVKPEIFYSIINPGRFEYEVFNALLKSGFDATIFPEIEKDGDILVNIYGKQIYLDMKAYNYAENLYSELTNNKTLKDKYRNRWIVVPDLYYKEQMEFIGHLLRAGGSRLYNIEDLLNKLKRVAGEGKNLC</sequence>